<evidence type="ECO:0000256" key="3">
    <source>
        <dbReference type="ARBA" id="ARBA00022475"/>
    </source>
</evidence>
<dbReference type="PRINTS" id="PR01837">
    <property type="entry name" value="MGTCSAPBPROT"/>
</dbReference>
<dbReference type="GO" id="GO:0005886">
    <property type="term" value="C:plasma membrane"/>
    <property type="evidence" value="ECO:0007669"/>
    <property type="project" value="UniProtKB-SubCell"/>
</dbReference>
<feature type="transmembrane region" description="Helical" evidence="7">
    <location>
        <begin position="37"/>
        <end position="56"/>
    </location>
</feature>
<evidence type="ECO:0000259" key="8">
    <source>
        <dbReference type="Pfam" id="PF02308"/>
    </source>
</evidence>
<dbReference type="InterPro" id="IPR049177">
    <property type="entry name" value="MgtC_SapB_SrpB_YhiD_N"/>
</dbReference>
<name>A0A6V8MDS0_9BACT</name>
<sequence>MVPALDGGLVLRLLLASFLGGMIGLERELHGRPAGFRTHLLVSLGSCLYALASLEVYRQFGNFSGSVAVGVDPGRIAAQVVTGIGFLGAGAIIRDKAAIRGLTTAACLWVAAALGLACGLGLFQLALCVTLIAIASLLLLKQLESRLPRDAYFYVQIWGDNDSQLVKRVDAALSGHCVQPLAAKFDRDRVEHSFFIEYQVKLAGKAGAGELAEVLSHVAGVRRVRIE</sequence>
<keyword evidence="5 7" id="KW-1133">Transmembrane helix</keyword>
<comment type="similarity">
    <text evidence="2">Belongs to the MgtC/SapB family.</text>
</comment>
<reference evidence="10" key="1">
    <citation type="submission" date="2020-06" db="EMBL/GenBank/DDBJ databases">
        <title>Draft genomic sequence of Geomonas sp. Red330.</title>
        <authorList>
            <person name="Itoh H."/>
            <person name="Zhenxing X."/>
            <person name="Ushijima N."/>
            <person name="Masuda Y."/>
            <person name="Shiratori Y."/>
            <person name="Senoo K."/>
        </authorList>
    </citation>
    <scope>NUCLEOTIDE SEQUENCE [LARGE SCALE GENOMIC DNA]</scope>
    <source>
        <strain evidence="10">Red330</strain>
    </source>
</reference>
<proteinExistence type="inferred from homology"/>
<keyword evidence="4 7" id="KW-0812">Transmembrane</keyword>
<dbReference type="Proteomes" id="UP000556026">
    <property type="component" value="Unassembled WGS sequence"/>
</dbReference>
<keyword evidence="10" id="KW-1185">Reference proteome</keyword>
<evidence type="ECO:0000256" key="4">
    <source>
        <dbReference type="ARBA" id="ARBA00022692"/>
    </source>
</evidence>
<feature type="transmembrane region" description="Helical" evidence="7">
    <location>
        <begin position="76"/>
        <end position="93"/>
    </location>
</feature>
<dbReference type="PANTHER" id="PTHR33778:SF1">
    <property type="entry name" value="MAGNESIUM TRANSPORTER YHID-RELATED"/>
    <property type="match status" value="1"/>
</dbReference>
<dbReference type="Pfam" id="PF02308">
    <property type="entry name" value="MgtC"/>
    <property type="match status" value="1"/>
</dbReference>
<keyword evidence="3" id="KW-1003">Cell membrane</keyword>
<dbReference type="RefSeq" id="WP_183352710.1">
    <property type="nucleotide sequence ID" value="NZ_BLXX01000001.1"/>
</dbReference>
<keyword evidence="6 7" id="KW-0472">Membrane</keyword>
<feature type="domain" description="MgtC/SapB/SrpB/YhiD N-terminal" evidence="8">
    <location>
        <begin position="13"/>
        <end position="145"/>
    </location>
</feature>
<comment type="subcellular location">
    <subcellularLocation>
        <location evidence="1">Cell membrane</location>
        <topology evidence="1">Multi-pass membrane protein</topology>
    </subcellularLocation>
</comment>
<dbReference type="AlphaFoldDB" id="A0A6V8MDS0"/>
<organism evidence="9 10">
    <name type="scientific">Geomonas silvestris</name>
    <dbReference type="NCBI Taxonomy" id="2740184"/>
    <lineage>
        <taxon>Bacteria</taxon>
        <taxon>Pseudomonadati</taxon>
        <taxon>Thermodesulfobacteriota</taxon>
        <taxon>Desulfuromonadia</taxon>
        <taxon>Geobacterales</taxon>
        <taxon>Geobacteraceae</taxon>
        <taxon>Geomonas</taxon>
    </lineage>
</organism>
<dbReference type="InterPro" id="IPR003416">
    <property type="entry name" value="MgtC/SapB/SrpB/YhiD_fam"/>
</dbReference>
<feature type="transmembrane region" description="Helical" evidence="7">
    <location>
        <begin position="122"/>
        <end position="140"/>
    </location>
</feature>
<comment type="caution">
    <text evidence="9">The sequence shown here is derived from an EMBL/GenBank/DDBJ whole genome shotgun (WGS) entry which is preliminary data.</text>
</comment>
<feature type="transmembrane region" description="Helical" evidence="7">
    <location>
        <begin position="6"/>
        <end position="25"/>
    </location>
</feature>
<gene>
    <name evidence="9" type="ORF">GMST_01740</name>
</gene>
<evidence type="ECO:0000313" key="9">
    <source>
        <dbReference type="EMBL" id="GFO57849.1"/>
    </source>
</evidence>
<evidence type="ECO:0000256" key="1">
    <source>
        <dbReference type="ARBA" id="ARBA00004651"/>
    </source>
</evidence>
<evidence type="ECO:0000256" key="7">
    <source>
        <dbReference type="SAM" id="Phobius"/>
    </source>
</evidence>
<evidence type="ECO:0000313" key="10">
    <source>
        <dbReference type="Proteomes" id="UP000556026"/>
    </source>
</evidence>
<protein>
    <submittedName>
        <fullName evidence="9">Magnesium transporter MgtC</fullName>
    </submittedName>
</protein>
<dbReference type="EMBL" id="BLXX01000001">
    <property type="protein sequence ID" value="GFO57849.1"/>
    <property type="molecule type" value="Genomic_DNA"/>
</dbReference>
<accession>A0A6V8MDS0</accession>
<dbReference type="PANTHER" id="PTHR33778">
    <property type="entry name" value="PROTEIN MGTC"/>
    <property type="match status" value="1"/>
</dbReference>
<evidence type="ECO:0000256" key="5">
    <source>
        <dbReference type="ARBA" id="ARBA00022989"/>
    </source>
</evidence>
<evidence type="ECO:0000256" key="2">
    <source>
        <dbReference type="ARBA" id="ARBA00009298"/>
    </source>
</evidence>
<evidence type="ECO:0000256" key="6">
    <source>
        <dbReference type="ARBA" id="ARBA00023136"/>
    </source>
</evidence>